<proteinExistence type="predicted"/>
<reference evidence="2" key="1">
    <citation type="submission" date="2022-03" db="EMBL/GenBank/DDBJ databases">
        <authorList>
            <person name="Lindestad O."/>
        </authorList>
    </citation>
    <scope>NUCLEOTIDE SEQUENCE</scope>
</reference>
<dbReference type="AlphaFoldDB" id="A0A8S4QQ36"/>
<name>A0A8S4QQ36_9NEOP</name>
<evidence type="ECO:0000313" key="3">
    <source>
        <dbReference type="Proteomes" id="UP000838756"/>
    </source>
</evidence>
<dbReference type="EMBL" id="CAKXAJ010017501">
    <property type="protein sequence ID" value="CAH2216924.1"/>
    <property type="molecule type" value="Genomic_DNA"/>
</dbReference>
<feature type="transmembrane region" description="Helical" evidence="1">
    <location>
        <begin position="103"/>
        <end position="129"/>
    </location>
</feature>
<organism evidence="2 3">
    <name type="scientific">Pararge aegeria aegeria</name>
    <dbReference type="NCBI Taxonomy" id="348720"/>
    <lineage>
        <taxon>Eukaryota</taxon>
        <taxon>Metazoa</taxon>
        <taxon>Ecdysozoa</taxon>
        <taxon>Arthropoda</taxon>
        <taxon>Hexapoda</taxon>
        <taxon>Insecta</taxon>
        <taxon>Pterygota</taxon>
        <taxon>Neoptera</taxon>
        <taxon>Endopterygota</taxon>
        <taxon>Lepidoptera</taxon>
        <taxon>Glossata</taxon>
        <taxon>Ditrysia</taxon>
        <taxon>Papilionoidea</taxon>
        <taxon>Nymphalidae</taxon>
        <taxon>Satyrinae</taxon>
        <taxon>Satyrini</taxon>
        <taxon>Parargina</taxon>
        <taxon>Pararge</taxon>
    </lineage>
</organism>
<accession>A0A8S4QQ36</accession>
<gene>
    <name evidence="2" type="primary">jg15195</name>
    <name evidence="2" type="ORF">PAEG_LOCUS4873</name>
</gene>
<keyword evidence="3" id="KW-1185">Reference proteome</keyword>
<evidence type="ECO:0000256" key="1">
    <source>
        <dbReference type="SAM" id="Phobius"/>
    </source>
</evidence>
<comment type="caution">
    <text evidence="2">The sequence shown here is derived from an EMBL/GenBank/DDBJ whole genome shotgun (WGS) entry which is preliminary data.</text>
</comment>
<dbReference type="Proteomes" id="UP000838756">
    <property type="component" value="Unassembled WGS sequence"/>
</dbReference>
<feature type="transmembrane region" description="Helical" evidence="1">
    <location>
        <begin position="7"/>
        <end position="24"/>
    </location>
</feature>
<keyword evidence="1" id="KW-0472">Membrane</keyword>
<keyword evidence="1" id="KW-0812">Transmembrane</keyword>
<protein>
    <submittedName>
        <fullName evidence="2">Jg15195 protein</fullName>
    </submittedName>
</protein>
<keyword evidence="1" id="KW-1133">Transmembrane helix</keyword>
<evidence type="ECO:0000313" key="2">
    <source>
        <dbReference type="EMBL" id="CAH2216924.1"/>
    </source>
</evidence>
<sequence>MRLGTENYVWQSILNLAGLLLFRYQGFKRKNKYFIFPFKTQSIRGLIIETPAAVLPGTSLSQLPQYIELTPTIPEAWMTGPPESPPQIDTPCPQGGSTNRKPYTFAFVSSLFVSMPFITCKGFFLGVALL</sequence>